<dbReference type="InterPro" id="IPR000719">
    <property type="entry name" value="Prot_kinase_dom"/>
</dbReference>
<evidence type="ECO:0000313" key="9">
    <source>
        <dbReference type="Proteomes" id="UP000001693"/>
    </source>
</evidence>
<keyword evidence="5" id="KW-0472">Membrane</keyword>
<dbReference type="SMART" id="SM00331">
    <property type="entry name" value="PP2C_SIG"/>
    <property type="match status" value="1"/>
</dbReference>
<dbReference type="Pfam" id="PF00069">
    <property type="entry name" value="Pkinase"/>
    <property type="match status" value="1"/>
</dbReference>
<dbReference type="Pfam" id="PF13672">
    <property type="entry name" value="PP2C_2"/>
    <property type="match status" value="1"/>
</dbReference>
<reference evidence="8 9" key="1">
    <citation type="submission" date="2008-03" db="EMBL/GenBank/DDBJ databases">
        <title>Complete sequence of Leptothrix cholodnii SP-6.</title>
        <authorList>
            <consortium name="US DOE Joint Genome Institute"/>
            <person name="Copeland A."/>
            <person name="Lucas S."/>
            <person name="Lapidus A."/>
            <person name="Glavina del Rio T."/>
            <person name="Dalin E."/>
            <person name="Tice H."/>
            <person name="Bruce D."/>
            <person name="Goodwin L."/>
            <person name="Pitluck S."/>
            <person name="Chertkov O."/>
            <person name="Brettin T."/>
            <person name="Detter J.C."/>
            <person name="Han C."/>
            <person name="Kuske C.R."/>
            <person name="Schmutz J."/>
            <person name="Larimer F."/>
            <person name="Land M."/>
            <person name="Hauser L."/>
            <person name="Kyrpides N."/>
            <person name="Lykidis A."/>
            <person name="Emerson D."/>
            <person name="Richardson P."/>
        </authorList>
    </citation>
    <scope>NUCLEOTIDE SEQUENCE [LARGE SCALE GENOMIC DNA]</scope>
    <source>
        <strain evidence="9">ATCC 51168 / LMG 8142 / SP-6</strain>
    </source>
</reference>
<name>B1Y872_LEPCP</name>
<dbReference type="Gene3D" id="3.30.200.20">
    <property type="entry name" value="Phosphorylase Kinase, domain 1"/>
    <property type="match status" value="1"/>
</dbReference>
<evidence type="ECO:0000256" key="1">
    <source>
        <dbReference type="ARBA" id="ARBA00022679"/>
    </source>
</evidence>
<accession>B1Y872</accession>
<evidence type="ECO:0000259" key="7">
    <source>
        <dbReference type="PROSITE" id="PS51746"/>
    </source>
</evidence>
<dbReference type="EMBL" id="CP001013">
    <property type="protein sequence ID" value="ACB34942.1"/>
    <property type="molecule type" value="Genomic_DNA"/>
</dbReference>
<dbReference type="GO" id="GO:0005524">
    <property type="term" value="F:ATP binding"/>
    <property type="evidence" value="ECO:0007669"/>
    <property type="project" value="UniProtKB-KW"/>
</dbReference>
<dbReference type="RefSeq" id="WP_012347698.1">
    <property type="nucleotide sequence ID" value="NC_010524.1"/>
</dbReference>
<dbReference type="InterPro" id="IPR001932">
    <property type="entry name" value="PPM-type_phosphatase-like_dom"/>
</dbReference>
<dbReference type="AlphaFoldDB" id="B1Y872"/>
<evidence type="ECO:0000259" key="6">
    <source>
        <dbReference type="PROSITE" id="PS50011"/>
    </source>
</evidence>
<protein>
    <submittedName>
        <fullName evidence="8">Protein serine/threonine phosphatase</fullName>
    </submittedName>
</protein>
<keyword evidence="5" id="KW-0812">Transmembrane</keyword>
<dbReference type="PROSITE" id="PS50011">
    <property type="entry name" value="PROTEIN_KINASE_DOM"/>
    <property type="match status" value="1"/>
</dbReference>
<sequence>MSFDVDIGHTSATGPRDHNEDFAAAVRAAAHEEERGLIAAVADGVSMGGLGREAAQTTVMTLVSDYFAAPATWETTVILDRLIGAQNGWLVDHNRRRSAARAERHTALTTLTSVVLQGHTYTVAHVGDSRAWLLRGDDCVQLTQDHAFDHPDLRSQLTRAVGLDDTVHVDYQQGELQAGDCFVLTSDGVHGALSRLRIQALVGKMAGQPAQAVSEALVLEALEAGSRDNATAMVLHVRGLAPLRLEDTQLGARQLPVPGRLKVGDVLDGYTITALVADTGVHRLYQARDTASRELVAIKTLHEARASDPQERAMLAHEAWLGLRVSEHARSGQAAGFVRVRALKNPTAFYTVFDWHSGQTLEQLLAGERRFSAAEVVQAAIVIARAIGRLHRLAVIHRDIKPGNLHLGDDGQWRLLDLGVAVSGREPEAVRSLHAGTPSYMNPEQWDGDHGQPASARSDLYALGATLYQWLAGRLPYGEIEPWQTARFRRDPVAPSRLRPEVPIWLDHVVLKAVARDPRLRFETAEELVLALERGASRPLGPLGSTPLAMRDPTVLWKVALAISLAFNLLLVVWLLFLPR</sequence>
<dbReference type="CDD" id="cd00143">
    <property type="entry name" value="PP2Cc"/>
    <property type="match status" value="1"/>
</dbReference>
<evidence type="ECO:0000256" key="3">
    <source>
        <dbReference type="ARBA" id="ARBA00022777"/>
    </source>
</evidence>
<dbReference type="SMART" id="SM00332">
    <property type="entry name" value="PP2Cc"/>
    <property type="match status" value="1"/>
</dbReference>
<dbReference type="OrthoDB" id="9801841at2"/>
<dbReference type="HOGENOM" id="CLU_034273_0_0_4"/>
<dbReference type="SUPFAM" id="SSF81606">
    <property type="entry name" value="PP2C-like"/>
    <property type="match status" value="1"/>
</dbReference>
<dbReference type="InterPro" id="IPR036457">
    <property type="entry name" value="PPM-type-like_dom_sf"/>
</dbReference>
<dbReference type="Gene3D" id="3.60.40.10">
    <property type="entry name" value="PPM-type phosphatase domain"/>
    <property type="match status" value="1"/>
</dbReference>
<feature type="domain" description="PPM-type phosphatase" evidence="7">
    <location>
        <begin position="6"/>
        <end position="237"/>
    </location>
</feature>
<dbReference type="eggNOG" id="COG0631">
    <property type="taxonomic scope" value="Bacteria"/>
</dbReference>
<dbReference type="SMART" id="SM00220">
    <property type="entry name" value="S_TKc"/>
    <property type="match status" value="1"/>
</dbReference>
<dbReference type="PANTHER" id="PTHR43289:SF34">
    <property type="entry name" value="SERINE_THREONINE-PROTEIN KINASE YBDM-RELATED"/>
    <property type="match status" value="1"/>
</dbReference>
<evidence type="ECO:0000256" key="2">
    <source>
        <dbReference type="ARBA" id="ARBA00022741"/>
    </source>
</evidence>
<dbReference type="KEGG" id="lch:Lcho_2677"/>
<dbReference type="eggNOG" id="COG0515">
    <property type="taxonomic scope" value="Bacteria"/>
</dbReference>
<keyword evidence="2" id="KW-0547">Nucleotide-binding</keyword>
<evidence type="ECO:0000256" key="5">
    <source>
        <dbReference type="SAM" id="Phobius"/>
    </source>
</evidence>
<dbReference type="CDD" id="cd14014">
    <property type="entry name" value="STKc_PknB_like"/>
    <property type="match status" value="1"/>
</dbReference>
<keyword evidence="1" id="KW-0808">Transferase</keyword>
<dbReference type="STRING" id="395495.Lcho_2677"/>
<dbReference type="Gene3D" id="1.10.510.10">
    <property type="entry name" value="Transferase(Phosphotransferase) domain 1"/>
    <property type="match status" value="1"/>
</dbReference>
<keyword evidence="4" id="KW-0067">ATP-binding</keyword>
<keyword evidence="9" id="KW-1185">Reference proteome</keyword>
<gene>
    <name evidence="8" type="ordered locus">Lcho_2677</name>
</gene>
<dbReference type="InterPro" id="IPR011009">
    <property type="entry name" value="Kinase-like_dom_sf"/>
</dbReference>
<keyword evidence="3" id="KW-0418">Kinase</keyword>
<evidence type="ECO:0000313" key="8">
    <source>
        <dbReference type="EMBL" id="ACB34942.1"/>
    </source>
</evidence>
<organism evidence="8 9">
    <name type="scientific">Leptothrix cholodnii (strain ATCC 51168 / LMG 8142 / SP-6)</name>
    <name type="common">Leptothrix discophora (strain SP-6)</name>
    <dbReference type="NCBI Taxonomy" id="395495"/>
    <lineage>
        <taxon>Bacteria</taxon>
        <taxon>Pseudomonadati</taxon>
        <taxon>Pseudomonadota</taxon>
        <taxon>Betaproteobacteria</taxon>
        <taxon>Burkholderiales</taxon>
        <taxon>Sphaerotilaceae</taxon>
        <taxon>Leptothrix</taxon>
    </lineage>
</organism>
<dbReference type="GO" id="GO:0004674">
    <property type="term" value="F:protein serine/threonine kinase activity"/>
    <property type="evidence" value="ECO:0007669"/>
    <property type="project" value="TreeGrafter"/>
</dbReference>
<feature type="transmembrane region" description="Helical" evidence="5">
    <location>
        <begin position="555"/>
        <end position="578"/>
    </location>
</feature>
<dbReference type="PANTHER" id="PTHR43289">
    <property type="entry name" value="MITOGEN-ACTIVATED PROTEIN KINASE KINASE KINASE 20-RELATED"/>
    <property type="match status" value="1"/>
</dbReference>
<proteinExistence type="predicted"/>
<dbReference type="SUPFAM" id="SSF56112">
    <property type="entry name" value="Protein kinase-like (PK-like)"/>
    <property type="match status" value="1"/>
</dbReference>
<dbReference type="PROSITE" id="PS51746">
    <property type="entry name" value="PPM_2"/>
    <property type="match status" value="1"/>
</dbReference>
<keyword evidence="5" id="KW-1133">Transmembrane helix</keyword>
<dbReference type="Proteomes" id="UP000001693">
    <property type="component" value="Chromosome"/>
</dbReference>
<evidence type="ECO:0000256" key="4">
    <source>
        <dbReference type="ARBA" id="ARBA00022840"/>
    </source>
</evidence>
<feature type="domain" description="Protein kinase" evidence="6">
    <location>
        <begin position="270"/>
        <end position="533"/>
    </location>
</feature>